<dbReference type="Proteomes" id="UP000285648">
    <property type="component" value="Unassembled WGS sequence"/>
</dbReference>
<keyword evidence="2" id="KW-1185">Reference proteome</keyword>
<gene>
    <name evidence="1" type="ORF">BIY29_02335</name>
</gene>
<protein>
    <submittedName>
        <fullName evidence="1">Uncharacterized protein</fullName>
    </submittedName>
</protein>
<dbReference type="AlphaFoldDB" id="A0A421DT69"/>
<dbReference type="RefSeq" id="WP_121573643.1">
    <property type="nucleotide sequence ID" value="NZ_MJLZ01000003.1"/>
</dbReference>
<dbReference type="EMBL" id="MJLZ01000003">
    <property type="protein sequence ID" value="RLM27606.1"/>
    <property type="molecule type" value="Genomic_DNA"/>
</dbReference>
<dbReference type="OrthoDB" id="6506795at2"/>
<comment type="caution">
    <text evidence="1">The sequence shown here is derived from an EMBL/GenBank/DDBJ whole genome shotgun (WGS) entry which is preliminary data.</text>
</comment>
<accession>A0A421DT69</accession>
<sequence length="101" mass="11342">MNDVIKPTSKGKNDGEVDYLTSDDARFLVMRGDYSEADIIHAAVNQNVIDTEYAKNWAGASYYQTWYKVSPIGGQDGYSGWHHPIDNPCRGAYFASVLCWD</sequence>
<evidence type="ECO:0000313" key="1">
    <source>
        <dbReference type="EMBL" id="RLM27606.1"/>
    </source>
</evidence>
<organism evidence="1 2">
    <name type="scientific">Brenneria alni</name>
    <dbReference type="NCBI Taxonomy" id="71656"/>
    <lineage>
        <taxon>Bacteria</taxon>
        <taxon>Pseudomonadati</taxon>
        <taxon>Pseudomonadota</taxon>
        <taxon>Gammaproteobacteria</taxon>
        <taxon>Enterobacterales</taxon>
        <taxon>Pectobacteriaceae</taxon>
        <taxon>Brenneria</taxon>
    </lineage>
</organism>
<evidence type="ECO:0000313" key="2">
    <source>
        <dbReference type="Proteomes" id="UP000285648"/>
    </source>
</evidence>
<proteinExistence type="predicted"/>
<name>A0A421DT69_9GAMM</name>
<reference evidence="1 2" key="1">
    <citation type="submission" date="2016-09" db="EMBL/GenBank/DDBJ databases">
        <authorList>
            <person name="Doonan J."/>
            <person name="Pachebat J.A."/>
            <person name="Golyshin P.N."/>
            <person name="Denman S."/>
            <person name="Mcdonald J.E."/>
        </authorList>
    </citation>
    <scope>NUCLEOTIDE SEQUENCE [LARGE SCALE GENOMIC DNA]</scope>
    <source>
        <strain evidence="1 2">NCPPB 3934</strain>
    </source>
</reference>